<evidence type="ECO:0008006" key="15">
    <source>
        <dbReference type="Google" id="ProtNLM"/>
    </source>
</evidence>
<dbReference type="InterPro" id="IPR001789">
    <property type="entry name" value="Sig_transdc_resp-reg_receiver"/>
</dbReference>
<dbReference type="SMART" id="SM00448">
    <property type="entry name" value="REC"/>
    <property type="match status" value="1"/>
</dbReference>
<evidence type="ECO:0000256" key="5">
    <source>
        <dbReference type="ARBA" id="ARBA00023108"/>
    </source>
</evidence>
<keyword evidence="3" id="KW-0902">Two-component regulatory system</keyword>
<dbReference type="InterPro" id="IPR011006">
    <property type="entry name" value="CheY-like_superfamily"/>
</dbReference>
<comment type="subcellular location">
    <subcellularLocation>
        <location evidence="1 9">Nucleus</location>
    </subcellularLocation>
</comment>
<evidence type="ECO:0000256" key="6">
    <source>
        <dbReference type="ARBA" id="ARBA00023163"/>
    </source>
</evidence>
<dbReference type="Pfam" id="PF00072">
    <property type="entry name" value="Response_reg"/>
    <property type="match status" value="1"/>
</dbReference>
<feature type="compositionally biased region" description="Basic and acidic residues" evidence="10">
    <location>
        <begin position="19"/>
        <end position="28"/>
    </location>
</feature>
<keyword evidence="11" id="KW-0812">Transmembrane</keyword>
<keyword evidence="11" id="KW-1133">Transmembrane helix</keyword>
<dbReference type="InterPro" id="IPR004864">
    <property type="entry name" value="LEA_2"/>
</dbReference>
<feature type="region of interest" description="Disordered" evidence="10">
    <location>
        <begin position="455"/>
        <end position="480"/>
    </location>
</feature>
<dbReference type="InterPro" id="IPR045279">
    <property type="entry name" value="ARR-like"/>
</dbReference>
<feature type="region of interest" description="Disordered" evidence="10">
    <location>
        <begin position="638"/>
        <end position="663"/>
    </location>
</feature>
<evidence type="ECO:0000256" key="11">
    <source>
        <dbReference type="SAM" id="Phobius"/>
    </source>
</evidence>
<feature type="compositionally biased region" description="Basic and acidic residues" evidence="10">
    <location>
        <begin position="644"/>
        <end position="660"/>
    </location>
</feature>
<feature type="transmembrane region" description="Helical" evidence="11">
    <location>
        <begin position="833"/>
        <end position="853"/>
    </location>
</feature>
<reference evidence="14" key="1">
    <citation type="journal article" date="2013" name="Ann. Bot.">
        <title>The repetitive component of the A genome of peanut (Arachis hypogaea) and its role in remodelling intergenic sequence space since its evolutionary divergence from the B genome.</title>
        <authorList>
            <person name="Bertioli D.J."/>
            <person name="Vidigal B."/>
            <person name="Nielen S."/>
            <person name="Ratnaparkhe M.B."/>
            <person name="Lee T.H."/>
            <person name="Leal-Bertioli S.C."/>
            <person name="Kim C."/>
            <person name="Guimaraes P.M."/>
            <person name="Seijo G."/>
            <person name="Schwarzacher T."/>
            <person name="Paterson A.H."/>
            <person name="Heslop-Harrison P."/>
            <person name="Araujo A.C."/>
        </authorList>
    </citation>
    <scope>NUCLEOTIDE SEQUENCE</scope>
</reference>
<dbReference type="EMBL" id="HF937564">
    <property type="protein sequence ID" value="CCW28719.1"/>
    <property type="molecule type" value="Genomic_DNA"/>
</dbReference>
<accession>N1NK89</accession>
<feature type="region of interest" description="Disordered" evidence="10">
    <location>
        <begin position="752"/>
        <end position="825"/>
    </location>
</feature>
<feature type="region of interest" description="Disordered" evidence="10">
    <location>
        <begin position="538"/>
        <end position="566"/>
    </location>
</feature>
<evidence type="ECO:0000259" key="12">
    <source>
        <dbReference type="PROSITE" id="PS50110"/>
    </source>
</evidence>
<dbReference type="Pfam" id="PF06203">
    <property type="entry name" value="CCT"/>
    <property type="match status" value="1"/>
</dbReference>
<dbReference type="PROSITE" id="PS50110">
    <property type="entry name" value="RESPONSE_REGULATORY"/>
    <property type="match status" value="1"/>
</dbReference>
<dbReference type="AlphaFoldDB" id="N1NK89"/>
<keyword evidence="5" id="KW-0090">Biological rhythms</keyword>
<evidence type="ECO:0000256" key="10">
    <source>
        <dbReference type="SAM" id="MobiDB-lite"/>
    </source>
</evidence>
<feature type="compositionally biased region" description="Basic and acidic residues" evidence="10">
    <location>
        <begin position="457"/>
        <end position="478"/>
    </location>
</feature>
<feature type="compositionally biased region" description="Low complexity" evidence="10">
    <location>
        <begin position="208"/>
        <end position="220"/>
    </location>
</feature>
<keyword evidence="6" id="KW-0804">Transcription</keyword>
<dbReference type="Gene3D" id="3.40.50.2300">
    <property type="match status" value="1"/>
</dbReference>
<keyword evidence="7 9" id="KW-0539">Nucleus</keyword>
<dbReference type="CDD" id="cd17582">
    <property type="entry name" value="psREC_PRR"/>
    <property type="match status" value="1"/>
</dbReference>
<keyword evidence="11" id="KW-0472">Membrane</keyword>
<feature type="region of interest" description="Disordered" evidence="10">
    <location>
        <begin position="208"/>
        <end position="239"/>
    </location>
</feature>
<feature type="domain" description="Response regulatory" evidence="12">
    <location>
        <begin position="64"/>
        <end position="182"/>
    </location>
</feature>
<evidence type="ECO:0000256" key="9">
    <source>
        <dbReference type="PROSITE-ProRule" id="PRU00357"/>
    </source>
</evidence>
<comment type="caution">
    <text evidence="8">Lacks conserved residue(s) required for the propagation of feature annotation.</text>
</comment>
<evidence type="ECO:0000256" key="3">
    <source>
        <dbReference type="ARBA" id="ARBA00023012"/>
    </source>
</evidence>
<evidence type="ECO:0000259" key="13">
    <source>
        <dbReference type="PROSITE" id="PS51017"/>
    </source>
</evidence>
<dbReference type="PANTHER" id="PTHR43874">
    <property type="entry name" value="TWO-COMPONENT RESPONSE REGULATOR"/>
    <property type="match status" value="1"/>
</dbReference>
<evidence type="ECO:0000256" key="2">
    <source>
        <dbReference type="ARBA" id="ARBA00010330"/>
    </source>
</evidence>
<feature type="compositionally biased region" description="Basic and acidic residues" evidence="10">
    <location>
        <begin position="223"/>
        <end position="233"/>
    </location>
</feature>
<evidence type="ECO:0000256" key="1">
    <source>
        <dbReference type="ARBA" id="ARBA00004123"/>
    </source>
</evidence>
<dbReference type="GO" id="GO:0000160">
    <property type="term" value="P:phosphorelay signal transduction system"/>
    <property type="evidence" value="ECO:0007669"/>
    <property type="project" value="UniProtKB-KW"/>
</dbReference>
<name>N1NK89_ARADU</name>
<dbReference type="SUPFAM" id="SSF52172">
    <property type="entry name" value="CheY-like"/>
    <property type="match status" value="1"/>
</dbReference>
<evidence type="ECO:0000256" key="8">
    <source>
        <dbReference type="PROSITE-ProRule" id="PRU00169"/>
    </source>
</evidence>
<organism evidence="14">
    <name type="scientific">Arachis duranensis</name>
    <name type="common">Wild peanut</name>
    <dbReference type="NCBI Taxonomy" id="130453"/>
    <lineage>
        <taxon>Eukaryota</taxon>
        <taxon>Viridiplantae</taxon>
        <taxon>Streptophyta</taxon>
        <taxon>Embryophyta</taxon>
        <taxon>Tracheophyta</taxon>
        <taxon>Spermatophyta</taxon>
        <taxon>Magnoliopsida</taxon>
        <taxon>eudicotyledons</taxon>
        <taxon>Gunneridae</taxon>
        <taxon>Pentapetalae</taxon>
        <taxon>rosids</taxon>
        <taxon>fabids</taxon>
        <taxon>Fabales</taxon>
        <taxon>Fabaceae</taxon>
        <taxon>Papilionoideae</taxon>
        <taxon>50 kb inversion clade</taxon>
        <taxon>dalbergioids sensu lato</taxon>
        <taxon>Dalbergieae</taxon>
        <taxon>Pterocarpus clade</taxon>
        <taxon>Arachis</taxon>
    </lineage>
</organism>
<feature type="region of interest" description="Disordered" evidence="10">
    <location>
        <begin position="1"/>
        <end position="32"/>
    </location>
</feature>
<dbReference type="GO" id="GO:0009736">
    <property type="term" value="P:cytokinin-activated signaling pathway"/>
    <property type="evidence" value="ECO:0007669"/>
    <property type="project" value="InterPro"/>
</dbReference>
<comment type="similarity">
    <text evidence="2">Belongs to the ARR-like family.</text>
</comment>
<dbReference type="Pfam" id="PF03168">
    <property type="entry name" value="LEA_2"/>
    <property type="match status" value="1"/>
</dbReference>
<evidence type="ECO:0000313" key="14">
    <source>
        <dbReference type="EMBL" id="CCW28719.1"/>
    </source>
</evidence>
<feature type="compositionally biased region" description="Polar residues" evidence="10">
    <location>
        <begin position="547"/>
        <end position="561"/>
    </location>
</feature>
<protein>
    <recommendedName>
        <fullName evidence="15">Two-component response regulator-like APRR5</fullName>
    </recommendedName>
</protein>
<dbReference type="GO" id="GO:0048511">
    <property type="term" value="P:rhythmic process"/>
    <property type="evidence" value="ECO:0007669"/>
    <property type="project" value="UniProtKB-KW"/>
</dbReference>
<keyword evidence="4" id="KW-0805">Transcription regulation</keyword>
<dbReference type="GO" id="GO:0005634">
    <property type="term" value="C:nucleus"/>
    <property type="evidence" value="ECO:0007669"/>
    <property type="project" value="UniProtKB-SubCell"/>
</dbReference>
<sequence length="1014" mass="112612">MVENKARQRTAPNGGPRFDSTRTKRVDGWSDSQEEQIMKLKDENAPPGDVVVRWEKFLPRMALRVLLVEADDSTRQIISALLRKCSYKVAAVPDGLKAWETLKSKAPEIDLILTEVELPSISGFSLLTLIMEHDICKTIPVIMMSTNDSISMVFKCMLKGAADFLIKPIRRNELRNLWQHVWRRHAISGSHQSLTLPQNKFEVAAENNATSNNSSGSVASPQKNREYSGEKASDAQSTCASPLLEAENASMKNMQVTSPLKSFSKLINIDTVKHEEATKFERESATHYSESGEKSNMFVSDATRCYKTLNATGVRLDQGFDCDETENEDEVLRTELSKAHSHINTEINKCNDTLVEPSTGAIDLIATFENSPKSTGENCSFNADNTFKSVFDTQLGLSLRRDSPSSSCKLAPEERKILNHSTASAFSWYSSSKLLQPLFPSQSITSAKLSSVSCNSHESHKSSENTHTHHQHGDKIQDKQNMTTLVTQTGQIEPKSPNDELGFSCATGVSSDHNSMGNANAFPRMPCAQSAVHPIWTPKPVSKKENSSFPTSASSHSNPETDNSECHRCSDDATYTSDQNGNDQSKMDCVRHDSAAAAGQSASTSFYLENHNSSGAYGSIGSGSDANATSAVVTKNNPFADSSQHSHDGFRGTDSHRSSQREAALTKFRLKRKERCYEKKVRYQSRKRLAEQRPRVKGQFVRQVQNDHPVAGKLYAIYGYHLWDAEHVRELLDLMTHAKRKRLWALTKEHKIKESKRQHALTPMAAEECRPPPTRAPTPPPPQLPPQPQPQPPYQHHHLPPLKDTEQDYYTDKPPMGSPHKNDSSAAKRSMCAFLTIFLLLAGITLLVLWLVYRPYKPRFKVVGAAIYSLNTTTPPFMSTTMQFTLLIRNPNRRVSLYLDRFSAFVSYRNQAITQQVMLPPLHQDKHSTVSVAPVIGGTPVPVSAEVSNGLMVDQAYGVVGLRVVLLGRLRWKAGAIKTAHYGLYVRCDLVMGLKKGFVGQVPLLGAPPCHVDV</sequence>
<gene>
    <name evidence="14" type="ORF">ARAX_ADH18B08-021</name>
</gene>
<proteinExistence type="inferred from homology"/>
<reference evidence="14" key="2">
    <citation type="submission" date="2013-04" db="EMBL/GenBank/DDBJ databases">
        <authorList>
            <person name="Bertioli D."/>
        </authorList>
    </citation>
    <scope>NUCLEOTIDE SEQUENCE</scope>
</reference>
<dbReference type="PANTHER" id="PTHR43874:SF146">
    <property type="entry name" value="TWO-COMPONENT RESPONSE REGULATOR-LIKE APRR9"/>
    <property type="match status" value="1"/>
</dbReference>
<dbReference type="InterPro" id="IPR010402">
    <property type="entry name" value="CCT_domain"/>
</dbReference>
<feature type="domain" description="CCT" evidence="13">
    <location>
        <begin position="661"/>
        <end position="703"/>
    </location>
</feature>
<dbReference type="PROSITE" id="PS51017">
    <property type="entry name" value="CCT"/>
    <property type="match status" value="1"/>
</dbReference>
<feature type="compositionally biased region" description="Pro residues" evidence="10">
    <location>
        <begin position="771"/>
        <end position="793"/>
    </location>
</feature>
<evidence type="ECO:0000256" key="7">
    <source>
        <dbReference type="ARBA" id="ARBA00023242"/>
    </source>
</evidence>
<evidence type="ECO:0000256" key="4">
    <source>
        <dbReference type="ARBA" id="ARBA00023015"/>
    </source>
</evidence>